<protein>
    <submittedName>
        <fullName evidence="4">Gustatory receptor</fullName>
    </submittedName>
</protein>
<feature type="transmembrane region" description="Helical" evidence="1">
    <location>
        <begin position="190"/>
        <end position="218"/>
    </location>
</feature>
<feature type="transmembrane region" description="Helical" evidence="1">
    <location>
        <begin position="271"/>
        <end position="290"/>
    </location>
</feature>
<feature type="transmembrane region" description="Helical" evidence="1">
    <location>
        <begin position="148"/>
        <end position="170"/>
    </location>
</feature>
<dbReference type="WBParaSite" id="SRAE_1000272800.1">
    <property type="protein sequence ID" value="SRAE_1000272800.1"/>
    <property type="gene ID" value="WBGene00259344"/>
</dbReference>
<dbReference type="OMA" id="ICRQASY"/>
<dbReference type="CTD" id="36376839"/>
<keyword evidence="1" id="KW-1133">Transmembrane helix</keyword>
<dbReference type="Proteomes" id="UP000035682">
    <property type="component" value="Unplaced"/>
</dbReference>
<keyword evidence="1" id="KW-0812">Transmembrane</keyword>
<reference evidence="2 3" key="1">
    <citation type="submission" date="2014-09" db="EMBL/GenBank/DDBJ databases">
        <authorList>
            <person name="Martin A.A."/>
        </authorList>
    </citation>
    <scope>NUCLEOTIDE SEQUENCE</scope>
    <source>
        <strain evidence="3">ED321</strain>
        <strain evidence="2">ED321 Heterogonic</strain>
    </source>
</reference>
<dbReference type="GeneID" id="36376839"/>
<name>A0A090MWY1_STRRB</name>
<gene>
    <name evidence="2 4 5" type="ORF">SRAE_1000272800</name>
</gene>
<proteinExistence type="predicted"/>
<accession>A0A090MWY1</accession>
<dbReference type="RefSeq" id="XP_024503675.1">
    <property type="nucleotide sequence ID" value="XM_024649838.1"/>
</dbReference>
<feature type="transmembrane region" description="Helical" evidence="1">
    <location>
        <begin position="63"/>
        <end position="89"/>
    </location>
</feature>
<dbReference type="OrthoDB" id="5917644at2759"/>
<evidence type="ECO:0000313" key="2">
    <source>
        <dbReference type="EMBL" id="CEF64474.1"/>
    </source>
</evidence>
<organism evidence="2">
    <name type="scientific">Strongyloides ratti</name>
    <name type="common">Parasitic roundworm</name>
    <dbReference type="NCBI Taxonomy" id="34506"/>
    <lineage>
        <taxon>Eukaryota</taxon>
        <taxon>Metazoa</taxon>
        <taxon>Ecdysozoa</taxon>
        <taxon>Nematoda</taxon>
        <taxon>Chromadorea</taxon>
        <taxon>Rhabditida</taxon>
        <taxon>Tylenchina</taxon>
        <taxon>Panagrolaimomorpha</taxon>
        <taxon>Strongyloidoidea</taxon>
        <taxon>Strongyloididae</taxon>
        <taxon>Strongyloides</taxon>
    </lineage>
</organism>
<dbReference type="AlphaFoldDB" id="A0A090MWY1"/>
<feature type="transmembrane region" description="Helical" evidence="1">
    <location>
        <begin position="95"/>
        <end position="117"/>
    </location>
</feature>
<dbReference type="EMBL" id="LN609528">
    <property type="protein sequence ID" value="CEF64474.1"/>
    <property type="molecule type" value="Genomic_DNA"/>
</dbReference>
<feature type="transmembrane region" description="Helical" evidence="1">
    <location>
        <begin position="302"/>
        <end position="322"/>
    </location>
</feature>
<keyword evidence="1" id="KW-0472">Membrane</keyword>
<evidence type="ECO:0000313" key="5">
    <source>
        <dbReference type="WormBase" id="SRAE_1000272800"/>
    </source>
</evidence>
<reference evidence="4" key="2">
    <citation type="submission" date="2020-12" db="UniProtKB">
        <authorList>
            <consortium name="WormBaseParasite"/>
        </authorList>
    </citation>
    <scope>IDENTIFICATION</scope>
</reference>
<feature type="transmembrane region" description="Helical" evidence="1">
    <location>
        <begin position="371"/>
        <end position="391"/>
    </location>
</feature>
<evidence type="ECO:0000313" key="3">
    <source>
        <dbReference type="Proteomes" id="UP000035682"/>
    </source>
</evidence>
<evidence type="ECO:0000313" key="4">
    <source>
        <dbReference type="WBParaSite" id="SRAE_1000272800.1"/>
    </source>
</evidence>
<sequence>MPFFPIEFSTSEISVSIHRKVNLQLESLKFPRKILGLMLGVEISYPRPNNSCLRCLMKFHKGLLILVSLALLIVIIYQTTVHVATYNYLVNCGRALLVIQKCMGFVDLILIISWQWFNKEEKFNKKLHKSSNGIGLLKSRRDISKIHSIIFIYALLRGVLLFGFDVIIVLDRELKSKKLTTYFPAEFENVSYFLLPTTFFLFMCTPIVYSILGSYLLIIVAEYEKLSNDLTTDGNIYQLPVIRHYIGAHMKLGSLFAPLKQILSIRLDAQIPLNICVIITLIFSFIFSNISRTPLDNAIDIFLLLDSAIHIITILGLSTIVWSKVTRIREQIVSLVASERVLNEQSFAVIGTYITYLQRDSRPISIFQFSYYNRTFLMLILTVGCIVYLFYHLQNQTILLH</sequence>
<keyword evidence="3" id="KW-1185">Reference proteome</keyword>
<evidence type="ECO:0000256" key="1">
    <source>
        <dbReference type="SAM" id="Phobius"/>
    </source>
</evidence>
<dbReference type="WormBase" id="SRAE_1000272800">
    <property type="protein sequence ID" value="SRP07512"/>
    <property type="gene ID" value="WBGene00259344"/>
</dbReference>